<dbReference type="Proteomes" id="UP001482620">
    <property type="component" value="Unassembled WGS sequence"/>
</dbReference>
<sequence>MSYPTLYLLNYWYLTVSYSLQEVSQMKWKYDSRFSKELFVRIYSFIRKTSKTLDNLKMHLLTFQVRHLYICDFHKNFIQSVRNKRKRKTSDDGGESPDHDVEVPEVSGVKNQSTAARHLTCAVVALLLNVASFQHEHTTVTDPGFDSVHLCGVPCSYHDAYYWK</sequence>
<evidence type="ECO:0000313" key="3">
    <source>
        <dbReference type="EMBL" id="MEQ2223472.1"/>
    </source>
</evidence>
<feature type="domain" description="Histone deacetylase complex subunit SAP30 zinc-finger" evidence="2">
    <location>
        <begin position="44"/>
        <end position="92"/>
    </location>
</feature>
<keyword evidence="4" id="KW-1185">Reference proteome</keyword>
<gene>
    <name evidence="3" type="ORF">ILYODFUR_037121</name>
</gene>
<dbReference type="EMBL" id="JAHRIQ010007962">
    <property type="protein sequence ID" value="MEQ2223472.1"/>
    <property type="molecule type" value="Genomic_DNA"/>
</dbReference>
<proteinExistence type="predicted"/>
<dbReference type="Pfam" id="PF13866">
    <property type="entry name" value="zf-SAP30"/>
    <property type="match status" value="1"/>
</dbReference>
<dbReference type="Gene3D" id="3.40.1800.30">
    <property type="match status" value="1"/>
</dbReference>
<evidence type="ECO:0000256" key="1">
    <source>
        <dbReference type="SAM" id="MobiDB-lite"/>
    </source>
</evidence>
<accession>A0ABV0SS95</accession>
<protein>
    <recommendedName>
        <fullName evidence="2">Histone deacetylase complex subunit SAP30 zinc-finger domain-containing protein</fullName>
    </recommendedName>
</protein>
<reference evidence="3 4" key="1">
    <citation type="submission" date="2021-06" db="EMBL/GenBank/DDBJ databases">
        <authorList>
            <person name="Palmer J.M."/>
        </authorList>
    </citation>
    <scope>NUCLEOTIDE SEQUENCE [LARGE SCALE GENOMIC DNA]</scope>
    <source>
        <strain evidence="4">if_2019</strain>
        <tissue evidence="3">Muscle</tissue>
    </source>
</reference>
<dbReference type="InterPro" id="IPR025717">
    <property type="entry name" value="SAP30_zn-finger"/>
</dbReference>
<feature type="region of interest" description="Disordered" evidence="1">
    <location>
        <begin position="84"/>
        <end position="105"/>
    </location>
</feature>
<evidence type="ECO:0000259" key="2">
    <source>
        <dbReference type="Pfam" id="PF13866"/>
    </source>
</evidence>
<organism evidence="3 4">
    <name type="scientific">Ilyodon furcidens</name>
    <name type="common">goldbreast splitfin</name>
    <dbReference type="NCBI Taxonomy" id="33524"/>
    <lineage>
        <taxon>Eukaryota</taxon>
        <taxon>Metazoa</taxon>
        <taxon>Chordata</taxon>
        <taxon>Craniata</taxon>
        <taxon>Vertebrata</taxon>
        <taxon>Euteleostomi</taxon>
        <taxon>Actinopterygii</taxon>
        <taxon>Neopterygii</taxon>
        <taxon>Teleostei</taxon>
        <taxon>Neoteleostei</taxon>
        <taxon>Acanthomorphata</taxon>
        <taxon>Ovalentaria</taxon>
        <taxon>Atherinomorphae</taxon>
        <taxon>Cyprinodontiformes</taxon>
        <taxon>Goodeidae</taxon>
        <taxon>Ilyodon</taxon>
    </lineage>
</organism>
<name>A0ABV0SS95_9TELE</name>
<comment type="caution">
    <text evidence="3">The sequence shown here is derived from an EMBL/GenBank/DDBJ whole genome shotgun (WGS) entry which is preliminary data.</text>
</comment>
<evidence type="ECO:0000313" key="4">
    <source>
        <dbReference type="Proteomes" id="UP001482620"/>
    </source>
</evidence>